<keyword evidence="3" id="KW-1185">Reference proteome</keyword>
<evidence type="ECO:0000313" key="3">
    <source>
        <dbReference type="Proteomes" id="UP001642464"/>
    </source>
</evidence>
<evidence type="ECO:0000256" key="1">
    <source>
        <dbReference type="SAM" id="MobiDB-lite"/>
    </source>
</evidence>
<proteinExistence type="predicted"/>
<name>A0ABP0M901_9DINO</name>
<sequence>MKGFLRGFVGAEPQPESAVEESEKRSEAKAEEEVAFSVCMLSGSVLEVRCSNATESVLELRRRVEGQLKLPSSQAACRGRMRRRESVYGRRFL</sequence>
<accession>A0ABP0M901</accession>
<organism evidence="2 3">
    <name type="scientific">Durusdinium trenchii</name>
    <dbReference type="NCBI Taxonomy" id="1381693"/>
    <lineage>
        <taxon>Eukaryota</taxon>
        <taxon>Sar</taxon>
        <taxon>Alveolata</taxon>
        <taxon>Dinophyceae</taxon>
        <taxon>Suessiales</taxon>
        <taxon>Symbiodiniaceae</taxon>
        <taxon>Durusdinium</taxon>
    </lineage>
</organism>
<dbReference type="Proteomes" id="UP001642464">
    <property type="component" value="Unassembled WGS sequence"/>
</dbReference>
<evidence type="ECO:0008006" key="4">
    <source>
        <dbReference type="Google" id="ProtNLM"/>
    </source>
</evidence>
<gene>
    <name evidence="2" type="ORF">SCF082_LOCUS26795</name>
</gene>
<reference evidence="2 3" key="1">
    <citation type="submission" date="2024-02" db="EMBL/GenBank/DDBJ databases">
        <authorList>
            <person name="Chen Y."/>
            <person name="Shah S."/>
            <person name="Dougan E. K."/>
            <person name="Thang M."/>
            <person name="Chan C."/>
        </authorList>
    </citation>
    <scope>NUCLEOTIDE SEQUENCE [LARGE SCALE GENOMIC DNA]</scope>
</reference>
<protein>
    <recommendedName>
        <fullName evidence="4">Ubiquitin-like domain-containing protein</fullName>
    </recommendedName>
</protein>
<feature type="region of interest" description="Disordered" evidence="1">
    <location>
        <begin position="1"/>
        <end position="27"/>
    </location>
</feature>
<dbReference type="EMBL" id="CAXAMM010020469">
    <property type="protein sequence ID" value="CAK9047984.1"/>
    <property type="molecule type" value="Genomic_DNA"/>
</dbReference>
<comment type="caution">
    <text evidence="2">The sequence shown here is derived from an EMBL/GenBank/DDBJ whole genome shotgun (WGS) entry which is preliminary data.</text>
</comment>
<evidence type="ECO:0000313" key="2">
    <source>
        <dbReference type="EMBL" id="CAK9047984.1"/>
    </source>
</evidence>